<organism evidence="2">
    <name type="scientific">Blackfly microvirus SF02</name>
    <dbReference type="NCBI Taxonomy" id="2576452"/>
    <lineage>
        <taxon>Viruses</taxon>
        <taxon>Monodnaviria</taxon>
        <taxon>Sangervirae</taxon>
        <taxon>Phixviricota</taxon>
        <taxon>Malgrandaviricetes</taxon>
        <taxon>Petitvirales</taxon>
        <taxon>Microviridae</taxon>
        <taxon>Microvirus</taxon>
    </lineage>
</organism>
<dbReference type="EMBL" id="MK249217">
    <property type="protein sequence ID" value="QCQ85060.1"/>
    <property type="molecule type" value="Genomic_DNA"/>
</dbReference>
<protein>
    <submittedName>
        <fullName evidence="2">Uncharacterized protein</fullName>
    </submittedName>
</protein>
<dbReference type="Proteomes" id="UP000323976">
    <property type="component" value="Segment"/>
</dbReference>
<proteinExistence type="predicted"/>
<keyword evidence="1" id="KW-0175">Coiled coil</keyword>
<evidence type="ECO:0000256" key="1">
    <source>
        <dbReference type="SAM" id="Coils"/>
    </source>
</evidence>
<feature type="coiled-coil region" evidence="1">
    <location>
        <begin position="78"/>
        <end position="106"/>
    </location>
</feature>
<sequence>MKFKSIASPAPSQGLVITGKKLVVPDQTLSLQEIIERFTRGEALPIARAPVFDEDGEDDLEKVSHMDLVDKQEFVDSLKKTQLDFEKQEKKKARKERERLDKLAVEKLAADKLAAEKSKVIP</sequence>
<evidence type="ECO:0000313" key="2">
    <source>
        <dbReference type="EMBL" id="QCQ85060.1"/>
    </source>
</evidence>
<reference evidence="2" key="1">
    <citation type="submission" date="2018-12" db="EMBL/GenBank/DDBJ databases">
        <title>Singled stranded DNA viruses identified in blackflies (Austrosimulium ungulatum) sampled in New Zealand.</title>
        <authorList>
            <person name="Kraberger S."/>
            <person name="Fontenele R.S."/>
            <person name="Schmidlin K."/>
            <person name="Walters M."/>
            <person name="Varsani A."/>
        </authorList>
    </citation>
    <scope>NUCLEOTIDE SEQUENCE [LARGE SCALE GENOMIC DNA]</scope>
    <source>
        <strain evidence="2">168</strain>
    </source>
</reference>
<accession>A0A4P8PQ93</accession>
<name>A0A4P8PQ93_9VIRU</name>